<organism evidence="1 2">
    <name type="scientific">Anoxybacterium hadale</name>
    <dbReference type="NCBI Taxonomy" id="3408580"/>
    <lineage>
        <taxon>Bacteria</taxon>
        <taxon>Bacillati</taxon>
        <taxon>Bacillota</taxon>
        <taxon>Clostridia</taxon>
        <taxon>Peptostreptococcales</taxon>
        <taxon>Anaerovoracaceae</taxon>
        <taxon>Anoxybacterium</taxon>
    </lineage>
</organism>
<dbReference type="EMBL" id="CP042469">
    <property type="protein sequence ID" value="QOX64302.1"/>
    <property type="molecule type" value="Genomic_DNA"/>
</dbReference>
<evidence type="ECO:0000313" key="2">
    <source>
        <dbReference type="Proteomes" id="UP000594014"/>
    </source>
</evidence>
<proteinExistence type="predicted"/>
<evidence type="ECO:0000313" key="1">
    <source>
        <dbReference type="EMBL" id="QOX64302.1"/>
    </source>
</evidence>
<keyword evidence="2" id="KW-1185">Reference proteome</keyword>
<protein>
    <submittedName>
        <fullName evidence="1">Uncharacterized protein</fullName>
    </submittedName>
</protein>
<accession>A0ACD1AD14</accession>
<sequence length="178" mass="20471">MKKINVKEKQILSFVPLGIDLQQELKWITILLAVSFLYSMTFLIYLSNAYHELFTYIAGKKVMIDGAIMQDFVELLGNSLSGFLITALSMAGLLGYHYLYHFQGSKSIYLMKRLPDRMELWKRCLGLPVLAAALSLCIAVLLLTVYFGIYLLVTPEVCLTPDQWRKIWDAYFEAVRRI</sequence>
<name>A0ACD1AD14_9FIRM</name>
<dbReference type="Proteomes" id="UP000594014">
    <property type="component" value="Chromosome"/>
</dbReference>
<gene>
    <name evidence="1" type="ORF">FRZ06_13590</name>
</gene>
<reference evidence="1" key="1">
    <citation type="submission" date="2019-08" db="EMBL/GenBank/DDBJ databases">
        <title>Genome sequence of Clostridiales bacterium MT110.</title>
        <authorList>
            <person name="Cao J."/>
        </authorList>
    </citation>
    <scope>NUCLEOTIDE SEQUENCE</scope>
    <source>
        <strain evidence="1">MT110</strain>
    </source>
</reference>